<reference evidence="1" key="1">
    <citation type="submission" date="2023-10" db="EMBL/GenBank/DDBJ databases">
        <authorList>
            <person name="Rodriguez Cubillos JULIANA M."/>
            <person name="De Vega J."/>
        </authorList>
    </citation>
    <scope>NUCLEOTIDE SEQUENCE</scope>
</reference>
<proteinExistence type="predicted"/>
<sequence>MTRSIKKANRGNQIDRISDLPSNVIDGILNHLNIPELVSTSILSRKWRENRKAVREAQQASSIEANTSDTETLEEESGSEMEEPHEAAVPPPPPPRRTLGDYGRRDDGELANQGFQLANPVSFDIKNTVLSALKENPYSGSEAQCPNLHLSHFYEACDYTDPPGVSESDKRLQLLKHSLTGRAKDWLDTIHPGTIQNWRQLERKFLDRYFPIHKFLERRAEISNFEQSDNETLYDAWERFKVCLKRCPNHGFDGHNQM</sequence>
<keyword evidence="2" id="KW-1185">Reference proteome</keyword>
<dbReference type="Proteomes" id="UP001177021">
    <property type="component" value="Unassembled WGS sequence"/>
</dbReference>
<evidence type="ECO:0000313" key="1">
    <source>
        <dbReference type="EMBL" id="CAJ2636979.1"/>
    </source>
</evidence>
<comment type="caution">
    <text evidence="1">The sequence shown here is derived from an EMBL/GenBank/DDBJ whole genome shotgun (WGS) entry which is preliminary data.</text>
</comment>
<evidence type="ECO:0000313" key="2">
    <source>
        <dbReference type="Proteomes" id="UP001177021"/>
    </source>
</evidence>
<name>A0ACB0IXE0_TRIPR</name>
<gene>
    <name evidence="1" type="ORF">MILVUS5_LOCUS7390</name>
</gene>
<protein>
    <submittedName>
        <fullName evidence="1">Uncharacterized protein</fullName>
    </submittedName>
</protein>
<accession>A0ACB0IXE0</accession>
<organism evidence="1 2">
    <name type="scientific">Trifolium pratense</name>
    <name type="common">Red clover</name>
    <dbReference type="NCBI Taxonomy" id="57577"/>
    <lineage>
        <taxon>Eukaryota</taxon>
        <taxon>Viridiplantae</taxon>
        <taxon>Streptophyta</taxon>
        <taxon>Embryophyta</taxon>
        <taxon>Tracheophyta</taxon>
        <taxon>Spermatophyta</taxon>
        <taxon>Magnoliopsida</taxon>
        <taxon>eudicotyledons</taxon>
        <taxon>Gunneridae</taxon>
        <taxon>Pentapetalae</taxon>
        <taxon>rosids</taxon>
        <taxon>fabids</taxon>
        <taxon>Fabales</taxon>
        <taxon>Fabaceae</taxon>
        <taxon>Papilionoideae</taxon>
        <taxon>50 kb inversion clade</taxon>
        <taxon>NPAAA clade</taxon>
        <taxon>Hologalegina</taxon>
        <taxon>IRL clade</taxon>
        <taxon>Trifolieae</taxon>
        <taxon>Trifolium</taxon>
    </lineage>
</organism>
<dbReference type="EMBL" id="CASHSV030000013">
    <property type="protein sequence ID" value="CAJ2636979.1"/>
    <property type="molecule type" value="Genomic_DNA"/>
</dbReference>